<evidence type="ECO:0000313" key="1">
    <source>
        <dbReference type="EMBL" id="MBC5671032.1"/>
    </source>
</evidence>
<evidence type="ECO:0000313" key="2">
    <source>
        <dbReference type="Proteomes" id="UP000654573"/>
    </source>
</evidence>
<proteinExistence type="predicted"/>
<dbReference type="GO" id="GO:0003677">
    <property type="term" value="F:DNA binding"/>
    <property type="evidence" value="ECO:0007669"/>
    <property type="project" value="UniProtKB-KW"/>
</dbReference>
<reference evidence="1 2" key="1">
    <citation type="submission" date="2020-08" db="EMBL/GenBank/DDBJ databases">
        <title>Genome public.</title>
        <authorList>
            <person name="Liu C."/>
            <person name="Sun Q."/>
        </authorList>
    </citation>
    <scope>NUCLEOTIDE SEQUENCE [LARGE SCALE GENOMIC DNA]</scope>
    <source>
        <strain evidence="1 2">NSJ-34</strain>
    </source>
</reference>
<protein>
    <submittedName>
        <fullName evidence="1">DNA-binding protein</fullName>
    </submittedName>
</protein>
<dbReference type="Proteomes" id="UP000654573">
    <property type="component" value="Unassembled WGS sequence"/>
</dbReference>
<comment type="caution">
    <text evidence="1">The sequence shown here is derived from an EMBL/GenBank/DDBJ whole genome shotgun (WGS) entry which is preliminary data.</text>
</comment>
<accession>A0ABR7F751</accession>
<dbReference type="RefSeq" id="WP_054350611.1">
    <property type="nucleotide sequence ID" value="NZ_JACOOU010000001.1"/>
</dbReference>
<gene>
    <name evidence="1" type="ORF">H8S76_02125</name>
</gene>
<name>A0ABR7F751_9FIRM</name>
<dbReference type="EMBL" id="JACOOU010000001">
    <property type="protein sequence ID" value="MBC5671032.1"/>
    <property type="molecule type" value="Genomic_DNA"/>
</dbReference>
<sequence length="62" mass="7074">MENSIFVTADQVASDLGVSKPYAYKLIKQMNDELSKKGYLTVAGRVSRKYYEERFYGLKLGC</sequence>
<organism evidence="1 2">
    <name type="scientific">Blautia celeris</name>
    <dbReference type="NCBI Taxonomy" id="2763026"/>
    <lineage>
        <taxon>Bacteria</taxon>
        <taxon>Bacillati</taxon>
        <taxon>Bacillota</taxon>
        <taxon>Clostridia</taxon>
        <taxon>Lachnospirales</taxon>
        <taxon>Lachnospiraceae</taxon>
        <taxon>Blautia</taxon>
    </lineage>
</organism>
<keyword evidence="1" id="KW-0238">DNA-binding</keyword>
<keyword evidence="2" id="KW-1185">Reference proteome</keyword>